<dbReference type="GO" id="GO:0046872">
    <property type="term" value="F:metal ion binding"/>
    <property type="evidence" value="ECO:0007669"/>
    <property type="project" value="InterPro"/>
</dbReference>
<keyword evidence="1" id="KW-0238">DNA-binding</keyword>
<dbReference type="PANTHER" id="PTHR33677:SF3">
    <property type="entry name" value="COPPER-SENSING TRANSCRIPTIONAL REPRESSOR RICR"/>
    <property type="match status" value="1"/>
</dbReference>
<dbReference type="Gene3D" id="1.20.58.1000">
    <property type="entry name" value="Metal-sensitive repressor, helix protomer"/>
    <property type="match status" value="1"/>
</dbReference>
<reference evidence="2" key="1">
    <citation type="submission" date="2016-11" db="EMBL/GenBank/DDBJ databases">
        <authorList>
            <person name="Varghese N."/>
            <person name="Submissions S."/>
        </authorList>
    </citation>
    <scope>NUCLEOTIDE SEQUENCE [LARGE SCALE GENOMIC DNA]</scope>
    <source>
        <strain evidence="2">DSM 15449</strain>
    </source>
</reference>
<protein>
    <submittedName>
        <fullName evidence="1">DNA-binding transcriptional regulator, FrmR family</fullName>
    </submittedName>
</protein>
<dbReference type="InterPro" id="IPR003735">
    <property type="entry name" value="Metal_Tscrpt_repr"/>
</dbReference>
<dbReference type="PANTHER" id="PTHR33677">
    <property type="entry name" value="TRANSCRIPTIONAL REPRESSOR FRMR-RELATED"/>
    <property type="match status" value="1"/>
</dbReference>
<accession>A0A1M5Z1P1</accession>
<dbReference type="GO" id="GO:0003677">
    <property type="term" value="F:DNA binding"/>
    <property type="evidence" value="ECO:0007669"/>
    <property type="project" value="UniProtKB-KW"/>
</dbReference>
<keyword evidence="2" id="KW-1185">Reference proteome</keyword>
<dbReference type="Pfam" id="PF02583">
    <property type="entry name" value="Trns_repr_metal"/>
    <property type="match status" value="1"/>
</dbReference>
<evidence type="ECO:0000313" key="2">
    <source>
        <dbReference type="Proteomes" id="UP000183954"/>
    </source>
</evidence>
<name>A0A1M5Z1P1_9FIRM</name>
<dbReference type="AlphaFoldDB" id="A0A1M5Z1P1"/>
<dbReference type="InterPro" id="IPR038390">
    <property type="entry name" value="Metal_Tscrpt_repr_sf"/>
</dbReference>
<sequence>MLFDLSKPRKLTEEELTGKSALAIIFIVATPLGYRRMHSMTNSTPYSESKEDLIRRLKKIEGQVKGIQRMVDSDKYCVDVLIQVAAVRAALNRVGTIVFEHHSRGCMRNAVENNNQEAAIEELIGVLAKFIK</sequence>
<organism evidence="1 2">
    <name type="scientific">Desulfosporosinus lacus DSM 15449</name>
    <dbReference type="NCBI Taxonomy" id="1121420"/>
    <lineage>
        <taxon>Bacteria</taxon>
        <taxon>Bacillati</taxon>
        <taxon>Bacillota</taxon>
        <taxon>Clostridia</taxon>
        <taxon>Eubacteriales</taxon>
        <taxon>Desulfitobacteriaceae</taxon>
        <taxon>Desulfosporosinus</taxon>
    </lineage>
</organism>
<dbReference type="Proteomes" id="UP000183954">
    <property type="component" value="Unassembled WGS sequence"/>
</dbReference>
<evidence type="ECO:0000313" key="1">
    <source>
        <dbReference type="EMBL" id="SHI18136.1"/>
    </source>
</evidence>
<dbReference type="EMBL" id="FQXJ01000009">
    <property type="protein sequence ID" value="SHI18136.1"/>
    <property type="molecule type" value="Genomic_DNA"/>
</dbReference>
<gene>
    <name evidence="1" type="ORF">SAMN02746098_02867</name>
</gene>
<dbReference type="STRING" id="1121420.SAMN02746098_02867"/>
<dbReference type="CDD" id="cd10148">
    <property type="entry name" value="CsoR-like_DUF156"/>
    <property type="match status" value="1"/>
</dbReference>
<proteinExistence type="predicted"/>
<dbReference type="GO" id="GO:0045892">
    <property type="term" value="P:negative regulation of DNA-templated transcription"/>
    <property type="evidence" value="ECO:0007669"/>
    <property type="project" value="UniProtKB-ARBA"/>
</dbReference>